<evidence type="ECO:0000313" key="1">
    <source>
        <dbReference type="EMBL" id="TGY80035.1"/>
    </source>
</evidence>
<proteinExistence type="predicted"/>
<comment type="caution">
    <text evidence="1">The sequence shown here is derived from an EMBL/GenBank/DDBJ whole genome shotgun (WGS) entry which is preliminary data.</text>
</comment>
<reference evidence="1" key="1">
    <citation type="submission" date="2019-04" db="EMBL/GenBank/DDBJ databases">
        <title>Microbes associate with the intestines of laboratory mice.</title>
        <authorList>
            <person name="Navarre W."/>
            <person name="Wong E."/>
            <person name="Huang K."/>
            <person name="Tropini C."/>
            <person name="Ng K."/>
            <person name="Yu B."/>
        </authorList>
    </citation>
    <scope>NUCLEOTIDE SEQUENCE</scope>
    <source>
        <strain evidence="1">NM04_E33</strain>
    </source>
</reference>
<organism evidence="1 2">
    <name type="scientific">Lepagella muris</name>
    <dbReference type="NCBI Taxonomy" id="3032870"/>
    <lineage>
        <taxon>Bacteria</taxon>
        <taxon>Pseudomonadati</taxon>
        <taxon>Bacteroidota</taxon>
        <taxon>Bacteroidia</taxon>
        <taxon>Bacteroidales</taxon>
        <taxon>Muribaculaceae</taxon>
        <taxon>Lepagella</taxon>
    </lineage>
</organism>
<dbReference type="Proteomes" id="UP000306319">
    <property type="component" value="Unassembled WGS sequence"/>
</dbReference>
<sequence length="136" mass="14716">MKNFIIIITTLFAMLCGTSCSKEGSGEGGENIAYISGDYGEGKQYKLSATLNGEELKSTGYVSFITHDFKIGDFTLVDIVPDIQKVELKDVSLEEIETEEIYEVKFDGTTTIIGHGNIGISGKIKGGTMFLAVSIE</sequence>
<evidence type="ECO:0000313" key="2">
    <source>
        <dbReference type="Proteomes" id="UP000306319"/>
    </source>
</evidence>
<keyword evidence="2" id="KW-1185">Reference proteome</keyword>
<gene>
    <name evidence="1" type="ORF">E5331_04420</name>
</gene>
<protein>
    <submittedName>
        <fullName evidence="1">DUF4925 domain-containing protein</fullName>
    </submittedName>
</protein>
<dbReference type="EMBL" id="SRYB01000004">
    <property type="protein sequence ID" value="TGY80035.1"/>
    <property type="molecule type" value="Genomic_DNA"/>
</dbReference>
<accession>A0AC61RIZ8</accession>
<name>A0AC61RIZ8_9BACT</name>